<dbReference type="PANTHER" id="PTHR24119:SF0">
    <property type="entry name" value="ACYL-COA-BINDING DOMAIN-CONTAINING PROTEIN 6"/>
    <property type="match status" value="1"/>
</dbReference>
<proteinExistence type="predicted"/>
<dbReference type="SUPFAM" id="SSF48403">
    <property type="entry name" value="Ankyrin repeat"/>
    <property type="match status" value="1"/>
</dbReference>
<dbReference type="InterPro" id="IPR014352">
    <property type="entry name" value="FERM/acyl-CoA-bd_prot_sf"/>
</dbReference>
<feature type="repeat" description="ANK" evidence="5">
    <location>
        <begin position="195"/>
        <end position="227"/>
    </location>
</feature>
<evidence type="ECO:0000256" key="3">
    <source>
        <dbReference type="ARBA" id="ARBA00023043"/>
    </source>
</evidence>
<keyword evidence="4" id="KW-0446">Lipid-binding</keyword>
<evidence type="ECO:0000256" key="4">
    <source>
        <dbReference type="ARBA" id="ARBA00023121"/>
    </source>
</evidence>
<dbReference type="Pfam" id="PF00887">
    <property type="entry name" value="ACBP"/>
    <property type="match status" value="1"/>
</dbReference>
<dbReference type="Pfam" id="PF12796">
    <property type="entry name" value="Ank_2"/>
    <property type="match status" value="1"/>
</dbReference>
<dbReference type="InterPro" id="IPR000582">
    <property type="entry name" value="Acyl-CoA-binding_protein"/>
</dbReference>
<dbReference type="SUPFAM" id="SSF47027">
    <property type="entry name" value="Acyl-CoA binding protein"/>
    <property type="match status" value="1"/>
</dbReference>
<dbReference type="PRINTS" id="PR00689">
    <property type="entry name" value="ACOABINDINGP"/>
</dbReference>
<reference evidence="7 8" key="1">
    <citation type="submission" date="2021-04" db="EMBL/GenBank/DDBJ databases">
        <authorList>
            <person name="Bliznina A."/>
        </authorList>
    </citation>
    <scope>NUCLEOTIDE SEQUENCE [LARGE SCALE GENOMIC DNA]</scope>
</reference>
<evidence type="ECO:0000259" key="6">
    <source>
        <dbReference type="PROSITE" id="PS51228"/>
    </source>
</evidence>
<dbReference type="PROSITE" id="PS50088">
    <property type="entry name" value="ANK_REPEAT"/>
    <property type="match status" value="1"/>
</dbReference>
<evidence type="ECO:0000313" key="7">
    <source>
        <dbReference type="EMBL" id="CAG5106887.1"/>
    </source>
</evidence>
<evidence type="ECO:0000256" key="1">
    <source>
        <dbReference type="ARBA" id="ARBA00018419"/>
    </source>
</evidence>
<dbReference type="SMART" id="SM00248">
    <property type="entry name" value="ANK"/>
    <property type="match status" value="2"/>
</dbReference>
<organism evidence="7 8">
    <name type="scientific">Oikopleura dioica</name>
    <name type="common">Tunicate</name>
    <dbReference type="NCBI Taxonomy" id="34765"/>
    <lineage>
        <taxon>Eukaryota</taxon>
        <taxon>Metazoa</taxon>
        <taxon>Chordata</taxon>
        <taxon>Tunicata</taxon>
        <taxon>Appendicularia</taxon>
        <taxon>Copelata</taxon>
        <taxon>Oikopleuridae</taxon>
        <taxon>Oikopleura</taxon>
    </lineage>
</organism>
<dbReference type="PANTHER" id="PTHR24119">
    <property type="entry name" value="ACYL-COA-BINDING DOMAIN-CONTAINING PROTEIN 6"/>
    <property type="match status" value="1"/>
</dbReference>
<dbReference type="InterPro" id="IPR002110">
    <property type="entry name" value="Ankyrin_rpt"/>
</dbReference>
<keyword evidence="3 5" id="KW-0040">ANK repeat</keyword>
<accession>A0ABN7STK1</accession>
<dbReference type="Gene3D" id="1.20.80.10">
    <property type="match status" value="1"/>
</dbReference>
<name>A0ABN7STK1_OIKDI</name>
<keyword evidence="2" id="KW-0677">Repeat</keyword>
<keyword evidence="8" id="KW-1185">Reference proteome</keyword>
<gene>
    <name evidence="7" type="ORF">OKIOD_LOCUS11810</name>
</gene>
<dbReference type="InterPro" id="IPR035984">
    <property type="entry name" value="Acyl-CoA-binding_sf"/>
</dbReference>
<feature type="domain" description="ACB" evidence="6">
    <location>
        <begin position="4"/>
        <end position="91"/>
    </location>
</feature>
<dbReference type="Proteomes" id="UP001158576">
    <property type="component" value="Chromosome 1"/>
</dbReference>
<evidence type="ECO:0000256" key="2">
    <source>
        <dbReference type="ARBA" id="ARBA00022737"/>
    </source>
</evidence>
<dbReference type="PROSITE" id="PS51228">
    <property type="entry name" value="ACB_2"/>
    <property type="match status" value="1"/>
</dbReference>
<protein>
    <recommendedName>
        <fullName evidence="1">Acyl-CoA-binding domain-containing protein 6</fullName>
    </recommendedName>
</protein>
<dbReference type="InterPro" id="IPR036770">
    <property type="entry name" value="Ankyrin_rpt-contain_sf"/>
</dbReference>
<dbReference type="PROSITE" id="PS50297">
    <property type="entry name" value="ANK_REP_REGION"/>
    <property type="match status" value="1"/>
</dbReference>
<evidence type="ECO:0000256" key="5">
    <source>
        <dbReference type="PROSITE-ProRule" id="PRU00023"/>
    </source>
</evidence>
<sequence length="240" mass="26893">MENLKRQFDFAADHVQNNVSSVNQDVLIELYGYYKQATCFGEFADAPKPGFLDFKGKKKYASWEKASVCSKEDAMERYVGLVKENFADFKPESVPADYTKKPSNIMAKRVSRMAPVEQPSSDKEDLSEILVAARDGEVSRIEELLLKEPLSIESVDDAKRTALHWAVDRENTDVVEYLLGKAEYNETLVNATDEDGCTALHYAATSESEQILRILVKYGADPTIEDNFGETPKTIAPGLF</sequence>
<dbReference type="EMBL" id="OU015566">
    <property type="protein sequence ID" value="CAG5106887.1"/>
    <property type="molecule type" value="Genomic_DNA"/>
</dbReference>
<dbReference type="Gene3D" id="1.25.40.20">
    <property type="entry name" value="Ankyrin repeat-containing domain"/>
    <property type="match status" value="1"/>
</dbReference>
<evidence type="ECO:0000313" key="8">
    <source>
        <dbReference type="Proteomes" id="UP001158576"/>
    </source>
</evidence>